<evidence type="ECO:0000256" key="3">
    <source>
        <dbReference type="ARBA" id="ARBA00012746"/>
    </source>
</evidence>
<dbReference type="GO" id="GO:0003921">
    <property type="term" value="F:GMP synthase activity"/>
    <property type="evidence" value="ECO:0007669"/>
    <property type="project" value="InterPro"/>
</dbReference>
<dbReference type="FunFam" id="3.30.300.10:FF:000008">
    <property type="entry name" value="GMP synthase [glutamine-hydrolyzing]"/>
    <property type="match status" value="1"/>
</dbReference>
<evidence type="ECO:0000256" key="8">
    <source>
        <dbReference type="ARBA" id="ARBA00022840"/>
    </source>
</evidence>
<keyword evidence="8 11" id="KW-0067">ATP-binding</keyword>
<keyword evidence="7 11" id="KW-0658">Purine biosynthesis</keyword>
<keyword evidence="4" id="KW-0436">Ligase</keyword>
<dbReference type="Gene3D" id="3.40.50.880">
    <property type="match status" value="1"/>
</dbReference>
<dbReference type="InterPro" id="IPR014729">
    <property type="entry name" value="Rossmann-like_a/b/a_fold"/>
</dbReference>
<keyword evidence="5 11" id="KW-0547">Nucleotide-binding</keyword>
<dbReference type="NCBIfam" id="TIGR00888">
    <property type="entry name" value="guaA_Nterm"/>
    <property type="match status" value="1"/>
</dbReference>
<evidence type="ECO:0000256" key="5">
    <source>
        <dbReference type="ARBA" id="ARBA00022741"/>
    </source>
</evidence>
<keyword evidence="6 11" id="KW-0332">GMP biosynthesis</keyword>
<dbReference type="Pfam" id="PF02540">
    <property type="entry name" value="NAD_synthase"/>
    <property type="match status" value="1"/>
</dbReference>
<dbReference type="UniPathway" id="UPA00189">
    <property type="reaction ID" value="UER00296"/>
</dbReference>
<dbReference type="Gene3D" id="3.30.300.10">
    <property type="match status" value="2"/>
</dbReference>
<evidence type="ECO:0000313" key="12">
    <source>
        <dbReference type="EMBL" id="CAD7223558.1"/>
    </source>
</evidence>
<dbReference type="EMBL" id="OB660222">
    <property type="protein sequence ID" value="CAD7223558.1"/>
    <property type="molecule type" value="Genomic_DNA"/>
</dbReference>
<evidence type="ECO:0000256" key="4">
    <source>
        <dbReference type="ARBA" id="ARBA00022598"/>
    </source>
</evidence>
<accession>A0A7R8W6L2</accession>
<dbReference type="GO" id="GO:0005524">
    <property type="term" value="F:ATP binding"/>
    <property type="evidence" value="ECO:0007669"/>
    <property type="project" value="UniProtKB-UniRule"/>
</dbReference>
<evidence type="ECO:0000256" key="7">
    <source>
        <dbReference type="ARBA" id="ARBA00022755"/>
    </source>
</evidence>
<dbReference type="Gene3D" id="3.40.50.620">
    <property type="entry name" value="HUPs"/>
    <property type="match status" value="1"/>
</dbReference>
<dbReference type="PROSITE" id="PS51553">
    <property type="entry name" value="GMPS_ATP_PPASE"/>
    <property type="match status" value="1"/>
</dbReference>
<dbReference type="PRINTS" id="PR00096">
    <property type="entry name" value="GATASE"/>
</dbReference>
<evidence type="ECO:0000256" key="11">
    <source>
        <dbReference type="PROSITE-ProRule" id="PRU00886"/>
    </source>
</evidence>
<dbReference type="PANTHER" id="PTHR11922">
    <property type="entry name" value="GMP SYNTHASE-RELATED"/>
    <property type="match status" value="1"/>
</dbReference>
<dbReference type="Pfam" id="PF00958">
    <property type="entry name" value="GMP_synt_C"/>
    <property type="match status" value="1"/>
</dbReference>
<dbReference type="FunFam" id="3.40.50.880:FF:000013">
    <property type="entry name" value="GMP synthase [glutamine-hydrolyzing]"/>
    <property type="match status" value="1"/>
</dbReference>
<dbReference type="AlphaFoldDB" id="A0A7R8W6L2"/>
<comment type="subunit">
    <text evidence="2">Homodimer.</text>
</comment>
<evidence type="ECO:0000256" key="2">
    <source>
        <dbReference type="ARBA" id="ARBA00011738"/>
    </source>
</evidence>
<evidence type="ECO:0000256" key="6">
    <source>
        <dbReference type="ARBA" id="ARBA00022749"/>
    </source>
</evidence>
<dbReference type="SUPFAM" id="SSF54810">
    <property type="entry name" value="GMP synthetase C-terminal dimerisation domain"/>
    <property type="match status" value="2"/>
</dbReference>
<proteinExistence type="predicted"/>
<dbReference type="InterPro" id="IPR025777">
    <property type="entry name" value="GMPS_ATP_PPase_dom"/>
</dbReference>
<dbReference type="PRINTS" id="PR00097">
    <property type="entry name" value="ANTSNTHASEII"/>
</dbReference>
<dbReference type="PANTHER" id="PTHR11922:SF2">
    <property type="entry name" value="GMP SYNTHASE [GLUTAMINE-HYDROLYZING]"/>
    <property type="match status" value="1"/>
</dbReference>
<dbReference type="OrthoDB" id="1724632at2759"/>
<dbReference type="EC" id="6.3.5.2" evidence="3"/>
<evidence type="ECO:0000256" key="9">
    <source>
        <dbReference type="ARBA" id="ARBA00022962"/>
    </source>
</evidence>
<name>A0A7R8W6L2_9CRUS</name>
<evidence type="ECO:0000256" key="1">
    <source>
        <dbReference type="ARBA" id="ARBA00005153"/>
    </source>
</evidence>
<dbReference type="SUPFAM" id="SSF52402">
    <property type="entry name" value="Adenine nucleotide alpha hydrolases-like"/>
    <property type="match status" value="1"/>
</dbReference>
<dbReference type="InterPro" id="IPR001674">
    <property type="entry name" value="GMP_synth_C"/>
</dbReference>
<dbReference type="InterPro" id="IPR004739">
    <property type="entry name" value="GMP_synth_GATase"/>
</dbReference>
<dbReference type="FunFam" id="3.40.50.620:FF:000044">
    <property type="entry name" value="GMP synthase [glutamine-hydrolyzing]"/>
    <property type="match status" value="1"/>
</dbReference>
<dbReference type="Pfam" id="PF00117">
    <property type="entry name" value="GATase"/>
    <property type="match status" value="1"/>
</dbReference>
<dbReference type="GO" id="GO:0005829">
    <property type="term" value="C:cytosol"/>
    <property type="evidence" value="ECO:0007669"/>
    <property type="project" value="TreeGrafter"/>
</dbReference>
<dbReference type="InterPro" id="IPR029062">
    <property type="entry name" value="Class_I_gatase-like"/>
</dbReference>
<gene>
    <name evidence="12" type="ORF">CTOB1V02_LOCUS1540</name>
</gene>
<protein>
    <recommendedName>
        <fullName evidence="3">GMP synthase (glutamine-hydrolyzing)</fullName>
        <ecNumber evidence="3">6.3.5.2</ecNumber>
    </recommendedName>
    <alternativeName>
        <fullName evidence="10">Glutamine amidotransferase</fullName>
    </alternativeName>
</protein>
<comment type="pathway">
    <text evidence="1">Purine metabolism; GMP biosynthesis; GMP from XMP (L-Gln route): step 1/1.</text>
</comment>
<dbReference type="CDD" id="cd01997">
    <property type="entry name" value="GMP_synthase_C"/>
    <property type="match status" value="1"/>
</dbReference>
<dbReference type="SUPFAM" id="SSF52317">
    <property type="entry name" value="Class I glutamine amidotransferase-like"/>
    <property type="match status" value="1"/>
</dbReference>
<dbReference type="InterPro" id="IPR022310">
    <property type="entry name" value="NAD/GMP_synthase"/>
</dbReference>
<dbReference type="CDD" id="cd01742">
    <property type="entry name" value="GATase1_GMP_Synthase"/>
    <property type="match status" value="1"/>
</dbReference>
<dbReference type="PROSITE" id="PS51273">
    <property type="entry name" value="GATASE_TYPE_1"/>
    <property type="match status" value="1"/>
</dbReference>
<reference evidence="12" key="1">
    <citation type="submission" date="2020-11" db="EMBL/GenBank/DDBJ databases">
        <authorList>
            <person name="Tran Van P."/>
        </authorList>
    </citation>
    <scope>NUCLEOTIDE SEQUENCE</scope>
</reference>
<organism evidence="12">
    <name type="scientific">Cyprideis torosa</name>
    <dbReference type="NCBI Taxonomy" id="163714"/>
    <lineage>
        <taxon>Eukaryota</taxon>
        <taxon>Metazoa</taxon>
        <taxon>Ecdysozoa</taxon>
        <taxon>Arthropoda</taxon>
        <taxon>Crustacea</taxon>
        <taxon>Oligostraca</taxon>
        <taxon>Ostracoda</taxon>
        <taxon>Podocopa</taxon>
        <taxon>Podocopida</taxon>
        <taxon>Cytherocopina</taxon>
        <taxon>Cytheroidea</taxon>
        <taxon>Cytherideidae</taxon>
        <taxon>Cyprideis</taxon>
    </lineage>
</organism>
<keyword evidence="9" id="KW-0315">Glutamine amidotransferase</keyword>
<feature type="binding site" evidence="11">
    <location>
        <begin position="237"/>
        <end position="243"/>
    </location>
    <ligand>
        <name>ATP</name>
        <dbReference type="ChEBI" id="CHEBI:30616"/>
    </ligand>
</feature>
<dbReference type="InterPro" id="IPR017926">
    <property type="entry name" value="GATASE"/>
</dbReference>
<sequence>MDNNQSRSQNGMSDVNDRVAILDAGSQYGKVIDRRVRELFVESEMLPLDTTAEQLKEGGYKAIIISGGPGSIFEDESPHYDKAVFSLGVPILGICYGLHMIVQEFGGVVSRKSNREDGQFFVNIDSSCPIFSGLDSAQEVLLTHGDQVEKVPPSFKVIAKSSDDDIISGISNDSQRIYGLQFHPEVDLTQNGVEIMRRFLFNIASCRGSFTIHSREEGCIQYIKERVGRKKVLMMLSGGVDSTVCAALLHRALSPEQVVAIHINNGFMREDESSQVEKSLLQLGLKIKCVNAAYKFFNATTTVPVQPPLSHPNERRRTTKPLCQVTDPETKRKIIGDTFIKVRNPPIVSVASPLVGTLRPDLIESASILASGKADVIKTHHNDSELVRRLREEGNVVEPLKDFHKDEVRLLGSDLGLPSSIVQRHPFPGPGLAIRIICAEEPFLDRSFSETQVIVRVIVDYESSVKRAHALLNRVNESTSESEKRRMLQISKKGGLNATILPIQSVGVQGDHRTYSYVCALSTLDPDWSDLFFLAKLIPRVCHNVNRVVYLFGKPFTGMINDVTPTYLNQFTVATLRQADHLANQVLVKHNMYTALAQMPVILVPIHFDRDALAKEPSCQRSIILRPFITNDFMTGIAAVPGKHIPLDVVQEMVAAIQSVPNISRVMYDMTSKPPGTTEWE</sequence>
<evidence type="ECO:0000256" key="10">
    <source>
        <dbReference type="ARBA" id="ARBA00031356"/>
    </source>
</evidence>